<keyword evidence="4 6" id="KW-0472">Membrane</keyword>
<evidence type="ECO:0000256" key="6">
    <source>
        <dbReference type="SAM" id="Phobius"/>
    </source>
</evidence>
<dbReference type="GO" id="GO:0016740">
    <property type="term" value="F:transferase activity"/>
    <property type="evidence" value="ECO:0007669"/>
    <property type="project" value="UniProtKB-ARBA"/>
</dbReference>
<keyword evidence="7" id="KW-0732">Signal</keyword>
<protein>
    <recommendedName>
        <fullName evidence="10">Protein-S-isoprenylcysteine O-methyltransferase</fullName>
    </recommendedName>
</protein>
<dbReference type="GO" id="GO:0016126">
    <property type="term" value="P:sterol biosynthetic process"/>
    <property type="evidence" value="ECO:0007669"/>
    <property type="project" value="InterPro"/>
</dbReference>
<keyword evidence="9" id="KW-1185">Reference proteome</keyword>
<dbReference type="EMBL" id="LNZH02000200">
    <property type="protein sequence ID" value="OCB86636.1"/>
    <property type="molecule type" value="Genomic_DNA"/>
</dbReference>
<dbReference type="PANTHER" id="PTHR12714">
    <property type="entry name" value="PROTEIN-S ISOPRENYLCYSTEINE O-METHYLTRANSFERASE"/>
    <property type="match status" value="1"/>
</dbReference>
<reference evidence="8" key="1">
    <citation type="submission" date="2016-06" db="EMBL/GenBank/DDBJ databases">
        <title>Draft Genome sequence of the fungus Inonotus baumii.</title>
        <authorList>
            <person name="Zhu H."/>
            <person name="Lin W."/>
        </authorList>
    </citation>
    <scope>NUCLEOTIDE SEQUENCE</scope>
    <source>
        <strain evidence="8">821</strain>
    </source>
</reference>
<feature type="transmembrane region" description="Helical" evidence="6">
    <location>
        <begin position="132"/>
        <end position="150"/>
    </location>
</feature>
<feature type="transmembrane region" description="Helical" evidence="6">
    <location>
        <begin position="229"/>
        <end position="251"/>
    </location>
</feature>
<evidence type="ECO:0000256" key="5">
    <source>
        <dbReference type="SAM" id="MobiDB-lite"/>
    </source>
</evidence>
<comment type="subcellular location">
    <subcellularLocation>
        <location evidence="1">Membrane</location>
        <topology evidence="1">Multi-pass membrane protein</topology>
    </subcellularLocation>
</comment>
<dbReference type="InterPro" id="IPR001171">
    <property type="entry name" value="ERG24_DHCR-like"/>
</dbReference>
<evidence type="ECO:0000313" key="9">
    <source>
        <dbReference type="Proteomes" id="UP000757232"/>
    </source>
</evidence>
<evidence type="ECO:0000256" key="4">
    <source>
        <dbReference type="ARBA" id="ARBA00023136"/>
    </source>
</evidence>
<feature type="signal peptide" evidence="7">
    <location>
        <begin position="1"/>
        <end position="20"/>
    </location>
</feature>
<feature type="transmembrane region" description="Helical" evidence="6">
    <location>
        <begin position="192"/>
        <end position="209"/>
    </location>
</feature>
<dbReference type="Pfam" id="PF01222">
    <property type="entry name" value="ERG4_ERG24"/>
    <property type="match status" value="1"/>
</dbReference>
<dbReference type="GO" id="GO:0016020">
    <property type="term" value="C:membrane"/>
    <property type="evidence" value="ECO:0007669"/>
    <property type="project" value="UniProtKB-SubCell"/>
</dbReference>
<dbReference type="GO" id="GO:0016628">
    <property type="term" value="F:oxidoreductase activity, acting on the CH-CH group of donors, NAD or NADP as acceptor"/>
    <property type="evidence" value="ECO:0007669"/>
    <property type="project" value="InterPro"/>
</dbReference>
<dbReference type="AlphaFoldDB" id="A0A9Q5HV83"/>
<gene>
    <name evidence="8" type="ORF">A7U60_g6315</name>
</gene>
<evidence type="ECO:0000256" key="2">
    <source>
        <dbReference type="ARBA" id="ARBA00022692"/>
    </source>
</evidence>
<proteinExistence type="predicted"/>
<feature type="region of interest" description="Disordered" evidence="5">
    <location>
        <begin position="26"/>
        <end position="52"/>
    </location>
</feature>
<name>A0A9Q5HV83_SANBA</name>
<organism evidence="8 9">
    <name type="scientific">Sanghuangporus baumii</name>
    <name type="common">Phellinus baumii</name>
    <dbReference type="NCBI Taxonomy" id="108892"/>
    <lineage>
        <taxon>Eukaryota</taxon>
        <taxon>Fungi</taxon>
        <taxon>Dikarya</taxon>
        <taxon>Basidiomycota</taxon>
        <taxon>Agaricomycotina</taxon>
        <taxon>Agaricomycetes</taxon>
        <taxon>Hymenochaetales</taxon>
        <taxon>Hymenochaetaceae</taxon>
        <taxon>Sanghuangporus</taxon>
    </lineage>
</organism>
<keyword evidence="2 6" id="KW-0812">Transmembrane</keyword>
<dbReference type="OrthoDB" id="422086at2759"/>
<comment type="caution">
    <text evidence="8">The sequence shown here is derived from an EMBL/GenBank/DDBJ whole genome shotgun (WGS) entry which is preliminary data.</text>
</comment>
<feature type="chain" id="PRO_5040155806" description="Protein-S-isoprenylcysteine O-methyltransferase" evidence="7">
    <location>
        <begin position="21"/>
        <end position="291"/>
    </location>
</feature>
<keyword evidence="3 6" id="KW-1133">Transmembrane helix</keyword>
<evidence type="ECO:0000256" key="7">
    <source>
        <dbReference type="SAM" id="SignalP"/>
    </source>
</evidence>
<evidence type="ECO:0008006" key="10">
    <source>
        <dbReference type="Google" id="ProtNLM"/>
    </source>
</evidence>
<sequence>MSNILGSAIHIALLVAATTAHTISSTPPRIAQESSDHLLRSQEKEKNAAQCPAGKGVLHGPVLFNRIGLLGVASTRYAAASITVLEVVARLLSVFPSSLPSRAILPILLPSPASGDSLISAPEWPQKLLTDVFSPIFLLAVFSIFVGFTIRRKCFAEMGRFFSFTHTTLEGHQLVRSGPYGVVRHPSYTGEVFVRGGMILLLLAPTGYARSCGALQAYQMVTSDELAGALQAILFASVRVAVTFYVTWISFNSSYLIWRAPKEDASLREAFGKQWEEYAKEVPYRFIPYIA</sequence>
<dbReference type="Gene3D" id="1.20.120.1630">
    <property type="match status" value="1"/>
</dbReference>
<accession>A0A9Q5HV83</accession>
<evidence type="ECO:0000313" key="8">
    <source>
        <dbReference type="EMBL" id="OCB86636.1"/>
    </source>
</evidence>
<dbReference type="Proteomes" id="UP000757232">
    <property type="component" value="Unassembled WGS sequence"/>
</dbReference>
<dbReference type="PANTHER" id="PTHR12714:SF9">
    <property type="entry name" value="PROTEIN-S-ISOPRENYLCYSTEINE O-METHYLTRANSFERASE"/>
    <property type="match status" value="1"/>
</dbReference>
<evidence type="ECO:0000256" key="1">
    <source>
        <dbReference type="ARBA" id="ARBA00004141"/>
    </source>
</evidence>
<feature type="compositionally biased region" description="Basic and acidic residues" evidence="5">
    <location>
        <begin position="34"/>
        <end position="47"/>
    </location>
</feature>
<evidence type="ECO:0000256" key="3">
    <source>
        <dbReference type="ARBA" id="ARBA00022989"/>
    </source>
</evidence>